<evidence type="ECO:0000313" key="2">
    <source>
        <dbReference type="Proteomes" id="UP000193900"/>
    </source>
</evidence>
<gene>
    <name evidence="1" type="ORF">ROA7023_01888</name>
</gene>
<protein>
    <submittedName>
        <fullName evidence="1">Uncharacterized protein</fullName>
    </submittedName>
</protein>
<proteinExistence type="predicted"/>
<name>A0A1Y5SPR9_9RHOB</name>
<keyword evidence="2" id="KW-1185">Reference proteome</keyword>
<organism evidence="1 2">
    <name type="scientific">Roseisalinus antarcticus</name>
    <dbReference type="NCBI Taxonomy" id="254357"/>
    <lineage>
        <taxon>Bacteria</taxon>
        <taxon>Pseudomonadati</taxon>
        <taxon>Pseudomonadota</taxon>
        <taxon>Alphaproteobacteria</taxon>
        <taxon>Rhodobacterales</taxon>
        <taxon>Roseobacteraceae</taxon>
        <taxon>Roseisalinus</taxon>
    </lineage>
</organism>
<reference evidence="1 2" key="1">
    <citation type="submission" date="2017-03" db="EMBL/GenBank/DDBJ databases">
        <authorList>
            <person name="Afonso C.L."/>
            <person name="Miller P.J."/>
            <person name="Scott M.A."/>
            <person name="Spackman E."/>
            <person name="Goraichik I."/>
            <person name="Dimitrov K.M."/>
            <person name="Suarez D.L."/>
            <person name="Swayne D.E."/>
        </authorList>
    </citation>
    <scope>NUCLEOTIDE SEQUENCE [LARGE SCALE GENOMIC DNA]</scope>
    <source>
        <strain evidence="1 2">CECT 7023</strain>
    </source>
</reference>
<accession>A0A1Y5SPR9</accession>
<dbReference type="RefSeq" id="WP_085878743.1">
    <property type="nucleotide sequence ID" value="NZ_FWFZ01000007.1"/>
</dbReference>
<evidence type="ECO:0000313" key="1">
    <source>
        <dbReference type="EMBL" id="SLN45518.1"/>
    </source>
</evidence>
<sequence length="130" mass="13706">MKALKALAIVALVLGGIFFLSNQIGRFFLALPDGEPCPQVTRAEAEAGGAVFGIRNGDDRRGVKGLRILQDGNAAVEDCVWIGDIFSCGQPGPATVYVRSGNARTVFVIDRDAVIGGTWDEIACVMPDPA</sequence>
<dbReference type="Proteomes" id="UP000193900">
    <property type="component" value="Unassembled WGS sequence"/>
</dbReference>
<dbReference type="AlphaFoldDB" id="A0A1Y5SPR9"/>
<dbReference type="EMBL" id="FWFZ01000007">
    <property type="protein sequence ID" value="SLN45518.1"/>
    <property type="molecule type" value="Genomic_DNA"/>
</dbReference>